<keyword evidence="1" id="KW-0812">Transmembrane</keyword>
<dbReference type="SUPFAM" id="SSF51445">
    <property type="entry name" value="(Trans)glycosidases"/>
    <property type="match status" value="1"/>
</dbReference>
<dbReference type="InterPro" id="IPR017853">
    <property type="entry name" value="GH"/>
</dbReference>
<dbReference type="EMBL" id="JATAAI010000008">
    <property type="protein sequence ID" value="KAK1743629.1"/>
    <property type="molecule type" value="Genomic_DNA"/>
</dbReference>
<keyword evidence="3" id="KW-1185">Reference proteome</keyword>
<protein>
    <recommendedName>
        <fullName evidence="4">GH26 domain-containing protein</fullName>
    </recommendedName>
</protein>
<gene>
    <name evidence="2" type="ORF">QTG54_005226</name>
</gene>
<reference evidence="2" key="1">
    <citation type="submission" date="2023-06" db="EMBL/GenBank/DDBJ databases">
        <title>Survivors Of The Sea: Transcriptome response of Skeletonema marinoi to long-term dormancy.</title>
        <authorList>
            <person name="Pinder M.I.M."/>
            <person name="Kourtchenko O."/>
            <person name="Robertson E.K."/>
            <person name="Larsson T."/>
            <person name="Maumus F."/>
            <person name="Osuna-Cruz C.M."/>
            <person name="Vancaester E."/>
            <person name="Stenow R."/>
            <person name="Vandepoele K."/>
            <person name="Ploug H."/>
            <person name="Bruchert V."/>
            <person name="Godhe A."/>
            <person name="Topel M."/>
        </authorList>
    </citation>
    <scope>NUCLEOTIDE SEQUENCE</scope>
    <source>
        <strain evidence="2">R05AC</strain>
    </source>
</reference>
<name>A0AAD8YDK1_9STRA</name>
<dbReference type="Proteomes" id="UP001224775">
    <property type="component" value="Unassembled WGS sequence"/>
</dbReference>
<keyword evidence="1" id="KW-0472">Membrane</keyword>
<evidence type="ECO:0000313" key="2">
    <source>
        <dbReference type="EMBL" id="KAK1743629.1"/>
    </source>
</evidence>
<keyword evidence="1" id="KW-1133">Transmembrane helix</keyword>
<evidence type="ECO:0008006" key="4">
    <source>
        <dbReference type="Google" id="ProtNLM"/>
    </source>
</evidence>
<comment type="caution">
    <text evidence="2">The sequence shown here is derived from an EMBL/GenBank/DDBJ whole genome shotgun (WGS) entry which is preliminary data.</text>
</comment>
<proteinExistence type="predicted"/>
<accession>A0AAD8YDK1</accession>
<organism evidence="2 3">
    <name type="scientific">Skeletonema marinoi</name>
    <dbReference type="NCBI Taxonomy" id="267567"/>
    <lineage>
        <taxon>Eukaryota</taxon>
        <taxon>Sar</taxon>
        <taxon>Stramenopiles</taxon>
        <taxon>Ochrophyta</taxon>
        <taxon>Bacillariophyta</taxon>
        <taxon>Coscinodiscophyceae</taxon>
        <taxon>Thalassiosirophycidae</taxon>
        <taxon>Thalassiosirales</taxon>
        <taxon>Skeletonemataceae</taxon>
        <taxon>Skeletonema</taxon>
        <taxon>Skeletonema marinoi-dohrnii complex</taxon>
    </lineage>
</organism>
<dbReference type="AlphaFoldDB" id="A0AAD8YDK1"/>
<sequence>MSSEAACRPPAGSTYLCVGQDLFSVNEYVMSQYNYSLHVDINSTADAELIFVPSSFMVYTDLQTLRGLWAATDYGSGIQYADGLLDLFPSIDHSQAAAGLQIGLWLNGTQGCYSICEGELDNQIEQLIAYLEHSRASKILLRLGYEFDNPSFGYSDHPELYILAFRKIVTDCRRLLSRRCICRLDWCQYLQQVLPWSPPWGGQVSDVENVLKFAQEHDKPTMIAESTPFGGIELKQARKRQRRAWMQLLILGTVGMASHCIIDKYDVSMWCYINCDWESQPQWHNVGFGETRLASNMNIKQFDTDSDKYWFTPDHFLSFILVPFIVASAAFFLPYYMLGGIRGRDKSTTRERRPLLADI</sequence>
<evidence type="ECO:0000313" key="3">
    <source>
        <dbReference type="Proteomes" id="UP001224775"/>
    </source>
</evidence>
<feature type="transmembrane region" description="Helical" evidence="1">
    <location>
        <begin position="316"/>
        <end position="338"/>
    </location>
</feature>
<evidence type="ECO:0000256" key="1">
    <source>
        <dbReference type="SAM" id="Phobius"/>
    </source>
</evidence>
<feature type="transmembrane region" description="Helical" evidence="1">
    <location>
        <begin position="244"/>
        <end position="262"/>
    </location>
</feature>
<dbReference type="Gene3D" id="3.20.20.80">
    <property type="entry name" value="Glycosidases"/>
    <property type="match status" value="2"/>
</dbReference>